<evidence type="ECO:0000313" key="1">
    <source>
        <dbReference type="EMBL" id="CBI66169.1"/>
    </source>
</evidence>
<gene>
    <name evidence="1" type="ordered locus">HPB8_612</name>
</gene>
<dbReference type="EMBL" id="FN598874">
    <property type="protein sequence ID" value="CBI66169.1"/>
    <property type="molecule type" value="Genomic_DNA"/>
</dbReference>
<protein>
    <submittedName>
        <fullName evidence="1">Uncharacterized protein</fullName>
    </submittedName>
</protein>
<dbReference type="Proteomes" id="UP000007091">
    <property type="component" value="Chromosome"/>
</dbReference>
<name>D7FDB2_HELP3</name>
<proteinExistence type="predicted"/>
<evidence type="ECO:0000313" key="2">
    <source>
        <dbReference type="Proteomes" id="UP000007091"/>
    </source>
</evidence>
<sequence>MPKCFIDYPFTKVIALLIFHFETKIDKINIATLHLNGIFR</sequence>
<dbReference type="KEGG" id="hpl:HPB8_612"/>
<reference evidence="1 2" key="1">
    <citation type="journal article" date="2010" name="BMC Genomics">
        <title>Sequencing, annotation, and comparative genome analysis of the gerbil-adapted Helicobacter pylori strain B8.</title>
        <authorList>
            <person name="Farnbacher M."/>
            <person name="Jahns T."/>
            <person name="Willrodt D."/>
            <person name="Daniel R."/>
            <person name="Haas R."/>
            <person name="Goesmann A."/>
            <person name="Kurtz S."/>
            <person name="Rieder G."/>
        </authorList>
    </citation>
    <scope>NUCLEOTIDE SEQUENCE [LARGE SCALE GENOMIC DNA]</scope>
    <source>
        <strain evidence="1 2">B8</strain>
    </source>
</reference>
<accession>D7FDB2</accession>
<dbReference type="HOGENOM" id="CLU_3290640_0_0_7"/>
<organism evidence="1 2">
    <name type="scientific">Helicobacter pylori (strain B8)</name>
    <dbReference type="NCBI Taxonomy" id="693745"/>
    <lineage>
        <taxon>Bacteria</taxon>
        <taxon>Pseudomonadati</taxon>
        <taxon>Campylobacterota</taxon>
        <taxon>Epsilonproteobacteria</taxon>
        <taxon>Campylobacterales</taxon>
        <taxon>Helicobacteraceae</taxon>
        <taxon>Helicobacter</taxon>
    </lineage>
</organism>
<dbReference type="AlphaFoldDB" id="D7FDB2"/>